<evidence type="ECO:0000256" key="5">
    <source>
        <dbReference type="SAM" id="MobiDB-lite"/>
    </source>
</evidence>
<evidence type="ECO:0000256" key="1">
    <source>
        <dbReference type="ARBA" id="ARBA00023015"/>
    </source>
</evidence>
<dbReference type="GO" id="GO:0042795">
    <property type="term" value="P:snRNA transcription by RNA polymerase II"/>
    <property type="evidence" value="ECO:0007669"/>
    <property type="project" value="TreeGrafter"/>
</dbReference>
<feature type="region of interest" description="Disordered" evidence="5">
    <location>
        <begin position="96"/>
        <end position="161"/>
    </location>
</feature>
<dbReference type="InterPro" id="IPR051575">
    <property type="entry name" value="Myb-like_DNA-bd"/>
</dbReference>
<keyword evidence="2" id="KW-0238">DNA-binding</keyword>
<dbReference type="CDD" id="cd00167">
    <property type="entry name" value="SANT"/>
    <property type="match status" value="2"/>
</dbReference>
<evidence type="ECO:0000259" key="6">
    <source>
        <dbReference type="PROSITE" id="PS50090"/>
    </source>
</evidence>
<dbReference type="Proteomes" id="UP000789595">
    <property type="component" value="Unassembled WGS sequence"/>
</dbReference>
<dbReference type="GO" id="GO:0000978">
    <property type="term" value="F:RNA polymerase II cis-regulatory region sequence-specific DNA binding"/>
    <property type="evidence" value="ECO:0007669"/>
    <property type="project" value="TreeGrafter"/>
</dbReference>
<dbReference type="PROSITE" id="PS51294">
    <property type="entry name" value="HTH_MYB"/>
    <property type="match status" value="2"/>
</dbReference>
<dbReference type="GO" id="GO:0001006">
    <property type="term" value="F:RNA polymerase III type 3 promoter sequence-specific DNA binding"/>
    <property type="evidence" value="ECO:0007669"/>
    <property type="project" value="TreeGrafter"/>
</dbReference>
<keyword evidence="3" id="KW-0804">Transcription</keyword>
<dbReference type="PROSITE" id="PS50090">
    <property type="entry name" value="MYB_LIKE"/>
    <property type="match status" value="2"/>
</dbReference>
<evidence type="ECO:0000256" key="3">
    <source>
        <dbReference type="ARBA" id="ARBA00023163"/>
    </source>
</evidence>
<feature type="domain" description="Myb-like" evidence="6">
    <location>
        <begin position="1"/>
        <end position="51"/>
    </location>
</feature>
<dbReference type="InterPro" id="IPR001005">
    <property type="entry name" value="SANT/Myb"/>
</dbReference>
<feature type="domain" description="HTH myb-type" evidence="7">
    <location>
        <begin position="1"/>
        <end position="55"/>
    </location>
</feature>
<dbReference type="InterPro" id="IPR009057">
    <property type="entry name" value="Homeodomain-like_sf"/>
</dbReference>
<dbReference type="Gene3D" id="1.10.10.60">
    <property type="entry name" value="Homeodomain-like"/>
    <property type="match status" value="2"/>
</dbReference>
<gene>
    <name evidence="8" type="ORF">PECAL_2P19620</name>
</gene>
<accession>A0A8J2SJT6</accession>
<feature type="region of interest" description="Disordered" evidence="5">
    <location>
        <begin position="243"/>
        <end position="282"/>
    </location>
</feature>
<dbReference type="AlphaFoldDB" id="A0A8J2SJT6"/>
<reference evidence="8" key="1">
    <citation type="submission" date="2021-11" db="EMBL/GenBank/DDBJ databases">
        <authorList>
            <consortium name="Genoscope - CEA"/>
            <person name="William W."/>
        </authorList>
    </citation>
    <scope>NUCLEOTIDE SEQUENCE</scope>
</reference>
<sequence>MDGSRKRAWTPAEDEKLRTAVAVGPVKWASVAQAVGTRNAKQCRERWHYNLNPEIKKGRWTAEEDALIAALPHGDWARVAKALPGRTDMAIKNRYHTLSKRKRSAARPGAGGSAPAAARAAKRGRGAPRVLPPPPPRAAPPRTSPPRVARGGPARSTSSPELSALCDVAGVALGDDAARPESCSPELLRVWARAADLGTPEPPEHRRAASAASALSALSRATTARLTPVAPCGGPLSSPELGAAFGVLPPPPSPPRLPPSAATAGADVAHGYLQREGAGGPG</sequence>
<dbReference type="GO" id="GO:0019185">
    <property type="term" value="C:snRNA-activating protein complex"/>
    <property type="evidence" value="ECO:0007669"/>
    <property type="project" value="TreeGrafter"/>
</dbReference>
<organism evidence="8 9">
    <name type="scientific">Pelagomonas calceolata</name>
    <dbReference type="NCBI Taxonomy" id="35677"/>
    <lineage>
        <taxon>Eukaryota</taxon>
        <taxon>Sar</taxon>
        <taxon>Stramenopiles</taxon>
        <taxon>Ochrophyta</taxon>
        <taxon>Pelagophyceae</taxon>
        <taxon>Pelagomonadales</taxon>
        <taxon>Pelagomonadaceae</taxon>
        <taxon>Pelagomonas</taxon>
    </lineage>
</organism>
<feature type="domain" description="HTH myb-type" evidence="7">
    <location>
        <begin position="56"/>
        <end position="103"/>
    </location>
</feature>
<evidence type="ECO:0000256" key="4">
    <source>
        <dbReference type="ARBA" id="ARBA00023242"/>
    </source>
</evidence>
<protein>
    <submittedName>
        <fullName evidence="8">Uncharacterized protein</fullName>
    </submittedName>
</protein>
<proteinExistence type="predicted"/>
<dbReference type="OrthoDB" id="2143914at2759"/>
<dbReference type="InterPro" id="IPR017930">
    <property type="entry name" value="Myb_dom"/>
</dbReference>
<dbReference type="SUPFAM" id="SSF46689">
    <property type="entry name" value="Homeodomain-like"/>
    <property type="match status" value="1"/>
</dbReference>
<dbReference type="GO" id="GO:0042796">
    <property type="term" value="P:snRNA transcription by RNA polymerase III"/>
    <property type="evidence" value="ECO:0007669"/>
    <property type="project" value="TreeGrafter"/>
</dbReference>
<comment type="caution">
    <text evidence="8">The sequence shown here is derived from an EMBL/GenBank/DDBJ whole genome shotgun (WGS) entry which is preliminary data.</text>
</comment>
<dbReference type="SMART" id="SM00717">
    <property type="entry name" value="SANT"/>
    <property type="match status" value="2"/>
</dbReference>
<keyword evidence="1" id="KW-0805">Transcription regulation</keyword>
<dbReference type="PANTHER" id="PTHR46621:SF1">
    <property type="entry name" value="SNRNA-ACTIVATING PROTEIN COMPLEX SUBUNIT 4"/>
    <property type="match status" value="1"/>
</dbReference>
<evidence type="ECO:0000256" key="2">
    <source>
        <dbReference type="ARBA" id="ARBA00023125"/>
    </source>
</evidence>
<evidence type="ECO:0000259" key="7">
    <source>
        <dbReference type="PROSITE" id="PS51294"/>
    </source>
</evidence>
<keyword evidence="9" id="KW-1185">Reference proteome</keyword>
<keyword evidence="4" id="KW-0539">Nucleus</keyword>
<feature type="compositionally biased region" description="Pro residues" evidence="5">
    <location>
        <begin position="130"/>
        <end position="144"/>
    </location>
</feature>
<feature type="domain" description="Myb-like" evidence="6">
    <location>
        <begin position="52"/>
        <end position="99"/>
    </location>
</feature>
<dbReference type="PANTHER" id="PTHR46621">
    <property type="entry name" value="SNRNA-ACTIVATING PROTEIN COMPLEX SUBUNIT 4"/>
    <property type="match status" value="1"/>
</dbReference>
<dbReference type="EMBL" id="CAKKNE010000002">
    <property type="protein sequence ID" value="CAH0368866.1"/>
    <property type="molecule type" value="Genomic_DNA"/>
</dbReference>
<name>A0A8J2SJT6_9STRA</name>
<feature type="compositionally biased region" description="Basic residues" evidence="5">
    <location>
        <begin position="96"/>
        <end position="105"/>
    </location>
</feature>
<feature type="compositionally biased region" description="Pro residues" evidence="5">
    <location>
        <begin position="248"/>
        <end position="258"/>
    </location>
</feature>
<evidence type="ECO:0000313" key="8">
    <source>
        <dbReference type="EMBL" id="CAH0368866.1"/>
    </source>
</evidence>
<dbReference type="Pfam" id="PF13921">
    <property type="entry name" value="Myb_DNA-bind_6"/>
    <property type="match status" value="1"/>
</dbReference>
<evidence type="ECO:0000313" key="9">
    <source>
        <dbReference type="Proteomes" id="UP000789595"/>
    </source>
</evidence>